<gene>
    <name evidence="2" type="ORF">TCNE_LOCUS9826</name>
</gene>
<name>A0A183UMV6_TOXCA</name>
<organism evidence="3 4">
    <name type="scientific">Toxocara canis</name>
    <name type="common">Canine roundworm</name>
    <dbReference type="NCBI Taxonomy" id="6265"/>
    <lineage>
        <taxon>Eukaryota</taxon>
        <taxon>Metazoa</taxon>
        <taxon>Ecdysozoa</taxon>
        <taxon>Nematoda</taxon>
        <taxon>Chromadorea</taxon>
        <taxon>Rhabditida</taxon>
        <taxon>Spirurina</taxon>
        <taxon>Ascaridomorpha</taxon>
        <taxon>Ascaridoidea</taxon>
        <taxon>Toxocaridae</taxon>
        <taxon>Toxocara</taxon>
    </lineage>
</organism>
<protein>
    <submittedName>
        <fullName evidence="4">Integrase_H2C2 domain-containing protein</fullName>
    </submittedName>
</protein>
<accession>A0A183UMV6</accession>
<dbReference type="InterPro" id="IPR041588">
    <property type="entry name" value="Integrase_H2C2"/>
</dbReference>
<dbReference type="Proteomes" id="UP000050794">
    <property type="component" value="Unassembled WGS sequence"/>
</dbReference>
<sequence>MERRSSGASVEDDGYGGMELEIYDAIVHFKKTGEYPPFADQRLNRNAHFHWRLRCQNFVLSDNDTLLYCNPNCHVDSVSGPRIVVKKGEARAAVKIVHERIGHAGQKQTHMAVAKRLYWRSIRRDTIRFVFDCEICQKKRAIRNRAKESQALPDSVEVYMTSDPPPLDASEAIVADRLLLNESTSYLEAMLEDDKTVARISQRQVYDYVDEEDMDEFGEVFEQIDDESGDVTHNEDYMRSMFGAGMTKNEVAPDERGDEVIDPIKASSSSARKRYRLAVPMEHAETHMPPTVVNHMPPNRVFKRSTSFAGAISRAYESPSEKLDEERSGDTDEIVDVDGVAVTQRRVHIANQASKRSPIDSRIKVTMNGDDLADEGVQASSADGKWEKLCITEELVSLKLHKEYHWNETILMLQGSLVVWIQKHEWQRHPAAIVMLLVHQPAVTGVRVRSGMNHYVRRRMPPYMVQRSAYDEVIADSPLGAAGTIISSDKELIRLQKQVLLLQRQVYTMKKQYLQMKIDNFPHYHQHHSVDMLRRLEEEILPPDEAPTVAGNEEVPAEGSICVER</sequence>
<evidence type="ECO:0000259" key="1">
    <source>
        <dbReference type="Pfam" id="PF17921"/>
    </source>
</evidence>
<dbReference type="AlphaFoldDB" id="A0A183UMV6"/>
<dbReference type="WBParaSite" id="TCNE_0000982601-mRNA-1">
    <property type="protein sequence ID" value="TCNE_0000982601-mRNA-1"/>
    <property type="gene ID" value="TCNE_0000982601"/>
</dbReference>
<keyword evidence="3" id="KW-1185">Reference proteome</keyword>
<feature type="domain" description="Integrase zinc-binding" evidence="1">
    <location>
        <begin position="87"/>
        <end position="140"/>
    </location>
</feature>
<reference evidence="4" key="1">
    <citation type="submission" date="2016-06" db="UniProtKB">
        <authorList>
            <consortium name="WormBaseParasite"/>
        </authorList>
    </citation>
    <scope>IDENTIFICATION</scope>
</reference>
<proteinExistence type="predicted"/>
<evidence type="ECO:0000313" key="2">
    <source>
        <dbReference type="EMBL" id="VDM41147.1"/>
    </source>
</evidence>
<dbReference type="Gene3D" id="1.10.340.70">
    <property type="match status" value="1"/>
</dbReference>
<dbReference type="Pfam" id="PF17921">
    <property type="entry name" value="Integrase_H2C2"/>
    <property type="match status" value="1"/>
</dbReference>
<reference evidence="2 3" key="2">
    <citation type="submission" date="2018-11" db="EMBL/GenBank/DDBJ databases">
        <authorList>
            <consortium name="Pathogen Informatics"/>
        </authorList>
    </citation>
    <scope>NUCLEOTIDE SEQUENCE [LARGE SCALE GENOMIC DNA]</scope>
</reference>
<evidence type="ECO:0000313" key="3">
    <source>
        <dbReference type="Proteomes" id="UP000050794"/>
    </source>
</evidence>
<evidence type="ECO:0000313" key="4">
    <source>
        <dbReference type="WBParaSite" id="TCNE_0000982601-mRNA-1"/>
    </source>
</evidence>
<dbReference type="EMBL" id="UYWY01020296">
    <property type="protein sequence ID" value="VDM41147.1"/>
    <property type="molecule type" value="Genomic_DNA"/>
</dbReference>